<reference evidence="10" key="1">
    <citation type="journal article" date="2005" name="Environ. Microbiol.">
        <title>Genetic and functional properties of uncultivated thermophilic crenarchaeotes from a subsurface gold mine as revealed by analysis of genome fragments.</title>
        <authorList>
            <person name="Nunoura T."/>
            <person name="Hirayama H."/>
            <person name="Takami H."/>
            <person name="Oida H."/>
            <person name="Nishi S."/>
            <person name="Shimamura S."/>
            <person name="Suzuki Y."/>
            <person name="Inagaki F."/>
            <person name="Takai K."/>
            <person name="Nealson K.H."/>
            <person name="Horikoshi K."/>
        </authorList>
    </citation>
    <scope>NUCLEOTIDE SEQUENCE</scope>
</reference>
<feature type="transmembrane region" description="Helical" evidence="9">
    <location>
        <begin position="67"/>
        <end position="96"/>
    </location>
</feature>
<evidence type="ECO:0000256" key="6">
    <source>
        <dbReference type="ARBA" id="ARBA00022989"/>
    </source>
</evidence>
<keyword evidence="5 9" id="KW-0653">Protein transport</keyword>
<evidence type="ECO:0000256" key="3">
    <source>
        <dbReference type="ARBA" id="ARBA00022475"/>
    </source>
</evidence>
<keyword evidence="4 9" id="KW-0812">Transmembrane</keyword>
<keyword evidence="8 9" id="KW-0472">Membrane</keyword>
<protein>
    <recommendedName>
        <fullName evidence="9">Protein translocase subunit SecE</fullName>
    </recommendedName>
</protein>
<dbReference type="InterPro" id="IPR038379">
    <property type="entry name" value="SecE_sf"/>
</dbReference>
<evidence type="ECO:0000256" key="5">
    <source>
        <dbReference type="ARBA" id="ARBA00022927"/>
    </source>
</evidence>
<dbReference type="HAMAP" id="MF_00422">
    <property type="entry name" value="SecE"/>
    <property type="match status" value="1"/>
</dbReference>
<comment type="subcellular location">
    <subcellularLocation>
        <location evidence="9">Cell membrane</location>
        <topology evidence="9">Single-pass membrane protein</topology>
    </subcellularLocation>
    <subcellularLocation>
        <location evidence="1">Membrane</location>
    </subcellularLocation>
</comment>
<dbReference type="PANTHER" id="PTHR33910">
    <property type="entry name" value="PROTEIN TRANSLOCASE SUBUNIT SECE"/>
    <property type="match status" value="1"/>
</dbReference>
<comment type="subunit">
    <text evidence="9">Component of the Sec protein translocase complex. Heterotrimer consisting of SecY, SecE and SecG subunits. The heterotrimers can form oligomers, although 1 heterotrimer is thought to be able to translocate proteins. Interacts with the ribosome. Interacts with SecDF, and other proteins may be involved. Interacts with SecA.</text>
</comment>
<organism evidence="10">
    <name type="scientific">uncultured Acidobacteriota bacterium</name>
    <dbReference type="NCBI Taxonomy" id="171953"/>
    <lineage>
        <taxon>Bacteria</taxon>
        <taxon>Pseudomonadati</taxon>
        <taxon>Acidobacteriota</taxon>
        <taxon>environmental samples</taxon>
    </lineage>
</organism>
<dbReference type="PROSITE" id="PS01067">
    <property type="entry name" value="SECE_SEC61G"/>
    <property type="match status" value="1"/>
</dbReference>
<name>H5SBR0_9BACT</name>
<dbReference type="GO" id="GO:0006605">
    <property type="term" value="P:protein targeting"/>
    <property type="evidence" value="ECO:0007669"/>
    <property type="project" value="UniProtKB-UniRule"/>
</dbReference>
<evidence type="ECO:0000256" key="4">
    <source>
        <dbReference type="ARBA" id="ARBA00022692"/>
    </source>
</evidence>
<evidence type="ECO:0000256" key="9">
    <source>
        <dbReference type="HAMAP-Rule" id="MF_00422"/>
    </source>
</evidence>
<dbReference type="AlphaFoldDB" id="H5SBR0"/>
<evidence type="ECO:0000256" key="8">
    <source>
        <dbReference type="ARBA" id="ARBA00023136"/>
    </source>
</evidence>
<proteinExistence type="inferred from homology"/>
<dbReference type="GO" id="GO:0005886">
    <property type="term" value="C:plasma membrane"/>
    <property type="evidence" value="ECO:0007669"/>
    <property type="project" value="UniProtKB-SubCell"/>
</dbReference>
<evidence type="ECO:0000313" key="10">
    <source>
        <dbReference type="EMBL" id="BAL53596.1"/>
    </source>
</evidence>
<comment type="similarity">
    <text evidence="9">Belongs to the SecE/SEC61-gamma family.</text>
</comment>
<sequence length="105" mass="12014">MAKVAAGVEKKPIVAEPSWITRKLQWIAGLPVRAGSWVVAKARAARQFYEDVKVELQKVSWPTWKEVYAQTVVVLIVVFFFGFFLYGTNWVLGYLVSKLFEYAAR</sequence>
<comment type="function">
    <text evidence="9">Essential subunit of the Sec protein translocation channel SecYEG. Clamps together the 2 halves of SecY. May contact the channel plug during translocation.</text>
</comment>
<dbReference type="NCBIfam" id="TIGR00964">
    <property type="entry name" value="secE_bact"/>
    <property type="match status" value="1"/>
</dbReference>
<dbReference type="Gene3D" id="1.20.5.1030">
    <property type="entry name" value="Preprotein translocase secy subunit"/>
    <property type="match status" value="1"/>
</dbReference>
<dbReference type="Pfam" id="PF00584">
    <property type="entry name" value="SecE"/>
    <property type="match status" value="1"/>
</dbReference>
<keyword evidence="2 9" id="KW-0813">Transport</keyword>
<dbReference type="PANTHER" id="PTHR33910:SF1">
    <property type="entry name" value="PROTEIN TRANSLOCASE SUBUNIT SECE"/>
    <property type="match status" value="1"/>
</dbReference>
<accession>H5SBR0</accession>
<evidence type="ECO:0000256" key="2">
    <source>
        <dbReference type="ARBA" id="ARBA00022448"/>
    </source>
</evidence>
<reference evidence="10" key="2">
    <citation type="journal article" date="2012" name="PLoS ONE">
        <title>A Deeply Branching Thermophilic Bacterium with an Ancient Acetyl-CoA Pathway Dominates a Subsurface Ecosystem.</title>
        <authorList>
            <person name="Takami H."/>
            <person name="Noguchi H."/>
            <person name="Takaki Y."/>
            <person name="Uchiyama I."/>
            <person name="Toyoda A."/>
            <person name="Nishi S."/>
            <person name="Chee G.-J."/>
            <person name="Arai W."/>
            <person name="Nunoura T."/>
            <person name="Itoh T."/>
            <person name="Hattori M."/>
            <person name="Takai K."/>
        </authorList>
    </citation>
    <scope>NUCLEOTIDE SEQUENCE</scope>
</reference>
<dbReference type="GO" id="GO:0065002">
    <property type="term" value="P:intracellular protein transmembrane transport"/>
    <property type="evidence" value="ECO:0007669"/>
    <property type="project" value="UniProtKB-UniRule"/>
</dbReference>
<dbReference type="InterPro" id="IPR001901">
    <property type="entry name" value="Translocase_SecE/Sec61-g"/>
</dbReference>
<evidence type="ECO:0000256" key="1">
    <source>
        <dbReference type="ARBA" id="ARBA00004370"/>
    </source>
</evidence>
<dbReference type="InterPro" id="IPR005807">
    <property type="entry name" value="SecE_bac"/>
</dbReference>
<dbReference type="EMBL" id="AP011662">
    <property type="protein sequence ID" value="BAL53596.1"/>
    <property type="molecule type" value="Genomic_DNA"/>
</dbReference>
<evidence type="ECO:0000256" key="7">
    <source>
        <dbReference type="ARBA" id="ARBA00023010"/>
    </source>
</evidence>
<gene>
    <name evidence="9" type="primary">secE</name>
    <name evidence="10" type="ORF">HGMM_F07F07C07</name>
</gene>
<dbReference type="GO" id="GO:0008320">
    <property type="term" value="F:protein transmembrane transporter activity"/>
    <property type="evidence" value="ECO:0007669"/>
    <property type="project" value="UniProtKB-UniRule"/>
</dbReference>
<keyword evidence="6 9" id="KW-1133">Transmembrane helix</keyword>
<dbReference type="GO" id="GO:0043952">
    <property type="term" value="P:protein transport by the Sec complex"/>
    <property type="evidence" value="ECO:0007669"/>
    <property type="project" value="UniProtKB-UniRule"/>
</dbReference>
<dbReference type="GO" id="GO:0009306">
    <property type="term" value="P:protein secretion"/>
    <property type="evidence" value="ECO:0007669"/>
    <property type="project" value="UniProtKB-UniRule"/>
</dbReference>
<keyword evidence="7 9" id="KW-0811">Translocation</keyword>
<keyword evidence="3 9" id="KW-1003">Cell membrane</keyword>